<dbReference type="SUPFAM" id="SSF52266">
    <property type="entry name" value="SGNH hydrolase"/>
    <property type="match status" value="1"/>
</dbReference>
<proteinExistence type="predicted"/>
<dbReference type="InterPro" id="IPR036514">
    <property type="entry name" value="SGNH_hydro_sf"/>
</dbReference>
<dbReference type="CDD" id="cd01823">
    <property type="entry name" value="SEST_like"/>
    <property type="match status" value="1"/>
</dbReference>
<organism evidence="3 4">
    <name type="scientific">Cladobotryum mycophilum</name>
    <dbReference type="NCBI Taxonomy" id="491253"/>
    <lineage>
        <taxon>Eukaryota</taxon>
        <taxon>Fungi</taxon>
        <taxon>Dikarya</taxon>
        <taxon>Ascomycota</taxon>
        <taxon>Pezizomycotina</taxon>
        <taxon>Sordariomycetes</taxon>
        <taxon>Hypocreomycetidae</taxon>
        <taxon>Hypocreales</taxon>
        <taxon>Hypocreaceae</taxon>
        <taxon>Cladobotryum</taxon>
    </lineage>
</organism>
<comment type="caution">
    <text evidence="3">The sequence shown here is derived from an EMBL/GenBank/DDBJ whole genome shotgun (WGS) entry which is preliminary data.</text>
</comment>
<name>A0ABR0T0U0_9HYPO</name>
<feature type="chain" id="PRO_5045437441" evidence="1">
    <location>
        <begin position="20"/>
        <end position="357"/>
    </location>
</feature>
<gene>
    <name evidence="3" type="ORF">PT974_00425</name>
</gene>
<dbReference type="PROSITE" id="PS51257">
    <property type="entry name" value="PROKAR_LIPOPROTEIN"/>
    <property type="match status" value="1"/>
</dbReference>
<dbReference type="Pfam" id="PF13472">
    <property type="entry name" value="Lipase_GDSL_2"/>
    <property type="match status" value="1"/>
</dbReference>
<reference evidence="3 4" key="1">
    <citation type="submission" date="2024-01" db="EMBL/GenBank/DDBJ databases">
        <title>Complete genome of Cladobotryum mycophilum ATHUM6906.</title>
        <authorList>
            <person name="Christinaki A.C."/>
            <person name="Myridakis A.I."/>
            <person name="Kouvelis V.N."/>
        </authorList>
    </citation>
    <scope>NUCLEOTIDE SEQUENCE [LARGE SCALE GENOMIC DNA]</scope>
    <source>
        <strain evidence="3 4">ATHUM6906</strain>
    </source>
</reference>
<feature type="signal peptide" evidence="1">
    <location>
        <begin position="1"/>
        <end position="19"/>
    </location>
</feature>
<dbReference type="PANTHER" id="PTHR37981">
    <property type="entry name" value="LIPASE 2"/>
    <property type="match status" value="1"/>
</dbReference>
<sequence length="357" mass="38430">MASLRQIVPVLAVLGCASAVSIPVTRSHPPPPPQFNLPKSYAALGDSFASGIGSGLFLNNSADKADVECLRQDGSYPSQLLELGPFDGEPTFQFTACAGDELDDIDGQVAKLGHSKFDLLTLTIGGNDFGFSDIATTCVYATTQTPGIKDFQKACDAAFDIGFAKIADQANWDKYAQKLALVKKSLNPGGRLFVTNYPKFFAQPQVGDVCDSISFFPIPQFAALNMTAQNRLRANDLTEKINKGIKRTVLSTSGPEVRLVDFDKIFEGKRFCEPANDNDPIGANNPNVFFNDLTTVLAVPGIAKIEKQTPGLTGVDITDQLQQVSTNHPKAGAHRVLAAGLNFRILLDSFLPVQKED</sequence>
<dbReference type="Gene3D" id="3.40.50.1110">
    <property type="entry name" value="SGNH hydrolase"/>
    <property type="match status" value="1"/>
</dbReference>
<evidence type="ECO:0000256" key="1">
    <source>
        <dbReference type="SAM" id="SignalP"/>
    </source>
</evidence>
<protein>
    <submittedName>
        <fullName evidence="3">Lipase 1-like protein</fullName>
    </submittedName>
</protein>
<evidence type="ECO:0000259" key="2">
    <source>
        <dbReference type="Pfam" id="PF13472"/>
    </source>
</evidence>
<feature type="domain" description="SGNH hydrolase-type esterase" evidence="2">
    <location>
        <begin position="43"/>
        <end position="271"/>
    </location>
</feature>
<dbReference type="InterPro" id="IPR037460">
    <property type="entry name" value="SEST-like"/>
</dbReference>
<dbReference type="PANTHER" id="PTHR37981:SF1">
    <property type="entry name" value="SGNH HYDROLASE-TYPE ESTERASE DOMAIN-CONTAINING PROTEIN"/>
    <property type="match status" value="1"/>
</dbReference>
<dbReference type="EMBL" id="JAVFKD010000001">
    <property type="protein sequence ID" value="KAK5998054.1"/>
    <property type="molecule type" value="Genomic_DNA"/>
</dbReference>
<keyword evidence="1" id="KW-0732">Signal</keyword>
<keyword evidence="4" id="KW-1185">Reference proteome</keyword>
<accession>A0ABR0T0U0</accession>
<dbReference type="Proteomes" id="UP001338125">
    <property type="component" value="Unassembled WGS sequence"/>
</dbReference>
<evidence type="ECO:0000313" key="3">
    <source>
        <dbReference type="EMBL" id="KAK5998054.1"/>
    </source>
</evidence>
<evidence type="ECO:0000313" key="4">
    <source>
        <dbReference type="Proteomes" id="UP001338125"/>
    </source>
</evidence>
<dbReference type="InterPro" id="IPR013830">
    <property type="entry name" value="SGNH_hydro"/>
</dbReference>